<dbReference type="RefSeq" id="WP_169250343.1">
    <property type="nucleotide sequence ID" value="NZ_SPMZ01000075.1"/>
</dbReference>
<feature type="domain" description="DUF1214" evidence="1">
    <location>
        <begin position="370"/>
        <end position="481"/>
    </location>
</feature>
<dbReference type="InterPro" id="IPR010679">
    <property type="entry name" value="DUF1254"/>
</dbReference>
<sequence>MFNERKFSFTHRMAIGAVTVALSCFVVTQHDVASAAESASQYSPEQAAAVSKWAHSLAVQAATFAAPIVGMYNLRQTVATGPNPKAKPGTLWRMPNISTPQLAEESGYVTPNVNTIYGFGFMDLSQEPIILTAPDSHGRYYMIEIVDMWNNAFAYAAGKEAGYKGGTYALVGPGWKGTLPKGVKRIDAPTPWIELQPRVHVKNQDDLKGAQEVLEAIKVKGLSEYEGKAAPAPKAYNYVDPQLNPKVASSQLTFVDPLQFWTIFVDAMNENPPPQSMINAVLQNFKYLGIELGKKWNPDNVDPLFLEEMKKVVPEIGPMMANMVYVIGPHANGWMATPYNLAEPTTPPNADYLTAAISAVVGLTANTAVEALYLWGQYDYKMDRLTGEKKYTMTLPADFPYFQVISPGFWSVTMYDLNTNFTVENPINRYTLGSDNDLKKNDDGSITIYLQKDSPGKDKEPNWLPAPAGPFYMAMRNYAPTKAAFDALKDPTKAKLLPKVVPVQ</sequence>
<dbReference type="Gene3D" id="2.60.120.600">
    <property type="entry name" value="Domain of unknown function DUF1214, C-terminal domain"/>
    <property type="match status" value="1"/>
</dbReference>
<reference evidence="3 4" key="1">
    <citation type="submission" date="2019-03" db="EMBL/GenBank/DDBJ databases">
        <title>Metabolic reconstructions from genomes of highly enriched 'Candidatus Accumulibacter' and 'Candidatus Competibacter' bioreactor populations.</title>
        <authorList>
            <person name="Annavajhala M.K."/>
            <person name="Welles L."/>
            <person name="Abbas B."/>
            <person name="Sorokin D."/>
            <person name="Park H."/>
            <person name="Van Loosdrecht M."/>
            <person name="Chandran K."/>
        </authorList>
    </citation>
    <scope>NUCLEOTIDE SEQUENCE [LARGE SCALE GENOMIC DNA]</scope>
    <source>
        <strain evidence="3 4">SBR_G</strain>
    </source>
</reference>
<name>A0ABX1TRD9_9GAMM</name>
<feature type="domain" description="DUF1254" evidence="2">
    <location>
        <begin position="103"/>
        <end position="219"/>
    </location>
</feature>
<proteinExistence type="predicted"/>
<dbReference type="Pfam" id="PF06863">
    <property type="entry name" value="DUF1254"/>
    <property type="match status" value="1"/>
</dbReference>
<comment type="caution">
    <text evidence="3">The sequence shown here is derived from an EMBL/GenBank/DDBJ whole genome shotgun (WGS) entry which is preliminary data.</text>
</comment>
<gene>
    <name evidence="3" type="ORF">E4P82_18895</name>
</gene>
<evidence type="ECO:0000313" key="4">
    <source>
        <dbReference type="Proteomes" id="UP000760480"/>
    </source>
</evidence>
<dbReference type="EMBL" id="SPMZ01000075">
    <property type="protein sequence ID" value="NMQ21079.1"/>
    <property type="molecule type" value="Genomic_DNA"/>
</dbReference>
<evidence type="ECO:0000259" key="1">
    <source>
        <dbReference type="Pfam" id="PF06742"/>
    </source>
</evidence>
<dbReference type="Pfam" id="PF06742">
    <property type="entry name" value="DUF1214"/>
    <property type="match status" value="1"/>
</dbReference>
<evidence type="ECO:0000259" key="2">
    <source>
        <dbReference type="Pfam" id="PF06863"/>
    </source>
</evidence>
<evidence type="ECO:0000313" key="3">
    <source>
        <dbReference type="EMBL" id="NMQ21079.1"/>
    </source>
</evidence>
<dbReference type="InterPro" id="IPR010621">
    <property type="entry name" value="DUF1214"/>
</dbReference>
<protein>
    <submittedName>
        <fullName evidence="3">DUF1254 domain-containing protein</fullName>
    </submittedName>
</protein>
<accession>A0ABX1TRD9</accession>
<dbReference type="SUPFAM" id="SSF160935">
    <property type="entry name" value="VPA0735-like"/>
    <property type="match status" value="1"/>
</dbReference>
<dbReference type="InterPro" id="IPR037049">
    <property type="entry name" value="DUF1214_C_sf"/>
</dbReference>
<dbReference type="Proteomes" id="UP000760480">
    <property type="component" value="Unassembled WGS sequence"/>
</dbReference>
<keyword evidence="4" id="KW-1185">Reference proteome</keyword>
<dbReference type="PANTHER" id="PTHR36509">
    <property type="entry name" value="BLL3101 PROTEIN"/>
    <property type="match status" value="1"/>
</dbReference>
<dbReference type="PANTHER" id="PTHR36509:SF2">
    <property type="entry name" value="BLL3101 PROTEIN"/>
    <property type="match status" value="1"/>
</dbReference>
<dbReference type="PROSITE" id="PS51257">
    <property type="entry name" value="PROKAR_LIPOPROTEIN"/>
    <property type="match status" value="1"/>
</dbReference>
<organism evidence="3 4">
    <name type="scientific">Candidatus Competibacter phosphatis</name>
    <dbReference type="NCBI Taxonomy" id="221280"/>
    <lineage>
        <taxon>Bacteria</taxon>
        <taxon>Pseudomonadati</taxon>
        <taxon>Pseudomonadota</taxon>
        <taxon>Gammaproteobacteria</taxon>
        <taxon>Candidatus Competibacteraceae</taxon>
        <taxon>Candidatus Competibacter</taxon>
    </lineage>
</organism>
<dbReference type="InterPro" id="IPR037050">
    <property type="entry name" value="DUF1254_sf"/>
</dbReference>
<dbReference type="Gene3D" id="2.60.40.1610">
    <property type="entry name" value="Domain of unknown function DUF1254"/>
    <property type="match status" value="1"/>
</dbReference>